<evidence type="ECO:0000313" key="4">
    <source>
        <dbReference type="Proteomes" id="UP001168528"/>
    </source>
</evidence>
<sequence>MKIGIAAPVPLHLLDVDFKGNLLPDTYNRVPITALLINALLQRGYEIVVYTTSCKIMEPVIIETDRVTVCVAPYKPHPGRDFFRSIRQDLIQLMKKYPADLINAHWSYEYAWAALGTNLPVVVTVRDHALTILKYHPIPFRVVRWLMNGIVLSKAKELTTNSHYLFKLLSKTEQKKTTIIQNFYPKLIENYFISYEKKLDYMVSVNNGFGKRKNIENGLLAFQQIRKKYPSLTYYLLGHNMDAEGLAYQYAKKHNLTQGVVFMGPKSYTETMEMIASAKLLLHTSREESFGNTLLEAMVLGTPVVAGSKSGNVPFLLGHGKYGVLCDVDSVNEIQKAAEKILSNSTFANQLTGEANRYATASFSEDSIVEAYITMYKKVLKLKSYDAVY</sequence>
<dbReference type="Pfam" id="PF13439">
    <property type="entry name" value="Glyco_transf_4"/>
    <property type="match status" value="1"/>
</dbReference>
<dbReference type="PANTHER" id="PTHR12526:SF630">
    <property type="entry name" value="GLYCOSYLTRANSFERASE"/>
    <property type="match status" value="1"/>
</dbReference>
<protein>
    <submittedName>
        <fullName evidence="3">Glycosyltransferase</fullName>
        <ecNumber evidence="3">2.4.-.-</ecNumber>
    </submittedName>
</protein>
<keyword evidence="3" id="KW-0328">Glycosyltransferase</keyword>
<evidence type="ECO:0000313" key="3">
    <source>
        <dbReference type="EMBL" id="MDO1449469.1"/>
    </source>
</evidence>
<keyword evidence="4" id="KW-1185">Reference proteome</keyword>
<dbReference type="SUPFAM" id="SSF53756">
    <property type="entry name" value="UDP-Glycosyltransferase/glycogen phosphorylase"/>
    <property type="match status" value="1"/>
</dbReference>
<organism evidence="3 4">
    <name type="scientific">Rhodocytophaga aerolata</name>
    <dbReference type="NCBI Taxonomy" id="455078"/>
    <lineage>
        <taxon>Bacteria</taxon>
        <taxon>Pseudomonadati</taxon>
        <taxon>Bacteroidota</taxon>
        <taxon>Cytophagia</taxon>
        <taxon>Cytophagales</taxon>
        <taxon>Rhodocytophagaceae</taxon>
        <taxon>Rhodocytophaga</taxon>
    </lineage>
</organism>
<evidence type="ECO:0000259" key="2">
    <source>
        <dbReference type="Pfam" id="PF13439"/>
    </source>
</evidence>
<dbReference type="EC" id="2.4.-.-" evidence="3"/>
<feature type="domain" description="Glycosyltransferase subfamily 4-like N-terminal" evidence="2">
    <location>
        <begin position="35"/>
        <end position="183"/>
    </location>
</feature>
<comment type="caution">
    <text evidence="3">The sequence shown here is derived from an EMBL/GenBank/DDBJ whole genome shotgun (WGS) entry which is preliminary data.</text>
</comment>
<dbReference type="PANTHER" id="PTHR12526">
    <property type="entry name" value="GLYCOSYLTRANSFERASE"/>
    <property type="match status" value="1"/>
</dbReference>
<accession>A0ABT8RDN9</accession>
<feature type="domain" description="Glycosyl transferase family 1" evidence="1">
    <location>
        <begin position="202"/>
        <end position="353"/>
    </location>
</feature>
<dbReference type="EMBL" id="JAUKPO010000019">
    <property type="protein sequence ID" value="MDO1449469.1"/>
    <property type="molecule type" value="Genomic_DNA"/>
</dbReference>
<dbReference type="Pfam" id="PF00534">
    <property type="entry name" value="Glycos_transf_1"/>
    <property type="match status" value="1"/>
</dbReference>
<dbReference type="InterPro" id="IPR028098">
    <property type="entry name" value="Glyco_trans_4-like_N"/>
</dbReference>
<reference evidence="3" key="1">
    <citation type="submission" date="2023-07" db="EMBL/GenBank/DDBJ databases">
        <title>The genome sequence of Rhodocytophaga aerolata KACC 12507.</title>
        <authorList>
            <person name="Zhang X."/>
        </authorList>
    </citation>
    <scope>NUCLEOTIDE SEQUENCE</scope>
    <source>
        <strain evidence="3">KACC 12507</strain>
    </source>
</reference>
<dbReference type="Gene3D" id="3.40.50.2000">
    <property type="entry name" value="Glycogen Phosphorylase B"/>
    <property type="match status" value="2"/>
</dbReference>
<evidence type="ECO:0000259" key="1">
    <source>
        <dbReference type="Pfam" id="PF00534"/>
    </source>
</evidence>
<name>A0ABT8RDN9_9BACT</name>
<gene>
    <name evidence="3" type="ORF">Q0590_24550</name>
</gene>
<keyword evidence="3" id="KW-0808">Transferase</keyword>
<dbReference type="GO" id="GO:0016757">
    <property type="term" value="F:glycosyltransferase activity"/>
    <property type="evidence" value="ECO:0007669"/>
    <property type="project" value="UniProtKB-KW"/>
</dbReference>
<proteinExistence type="predicted"/>
<dbReference type="Proteomes" id="UP001168528">
    <property type="component" value="Unassembled WGS sequence"/>
</dbReference>
<dbReference type="InterPro" id="IPR001296">
    <property type="entry name" value="Glyco_trans_1"/>
</dbReference>
<dbReference type="CDD" id="cd03801">
    <property type="entry name" value="GT4_PimA-like"/>
    <property type="match status" value="1"/>
</dbReference>
<dbReference type="RefSeq" id="WP_302040272.1">
    <property type="nucleotide sequence ID" value="NZ_JAUKPO010000019.1"/>
</dbReference>